<dbReference type="InterPro" id="IPR036567">
    <property type="entry name" value="RHF-like"/>
</dbReference>
<dbReference type="SUPFAM" id="SSF69754">
    <property type="entry name" value="Ribosome binding protein Y (YfiA homologue)"/>
    <property type="match status" value="1"/>
</dbReference>
<reference evidence="1" key="1">
    <citation type="submission" date="2022-11" db="EMBL/GenBank/DDBJ databases">
        <title>Lacinutrix neustonica HL-RS19T sp. nov., isolated from the surface microlayer sample of brackish Lake Shihwa.</title>
        <authorList>
            <person name="Choi J.Y."/>
            <person name="Hwang C.Y."/>
        </authorList>
    </citation>
    <scope>NUCLEOTIDE SEQUENCE</scope>
    <source>
        <strain evidence="1">HL-RS19</strain>
    </source>
</reference>
<organism evidence="1 2">
    <name type="scientific">Lacinutrix neustonica</name>
    <dbReference type="NCBI Taxonomy" id="2980107"/>
    <lineage>
        <taxon>Bacteria</taxon>
        <taxon>Pseudomonadati</taxon>
        <taxon>Bacteroidota</taxon>
        <taxon>Flavobacteriia</taxon>
        <taxon>Flavobacteriales</taxon>
        <taxon>Flavobacteriaceae</taxon>
        <taxon>Lacinutrix</taxon>
    </lineage>
</organism>
<dbReference type="Gene3D" id="3.30.160.100">
    <property type="entry name" value="Ribosome hibernation promotion factor-like"/>
    <property type="match status" value="1"/>
</dbReference>
<dbReference type="Pfam" id="PF02482">
    <property type="entry name" value="Ribosomal_S30AE"/>
    <property type="match status" value="1"/>
</dbReference>
<gene>
    <name evidence="1" type="ORF">N7U66_02065</name>
</gene>
<keyword evidence="2" id="KW-1185">Reference proteome</keyword>
<dbReference type="AlphaFoldDB" id="A0A9E8SE99"/>
<dbReference type="InterPro" id="IPR003489">
    <property type="entry name" value="RHF/RaiA"/>
</dbReference>
<evidence type="ECO:0000313" key="1">
    <source>
        <dbReference type="EMBL" id="WAC02522.1"/>
    </source>
</evidence>
<sequence>MTVNYEYDGVTASQELEDYVNGKLEKLFNKYEFVIRADVFFKTENTSDRDEKMKTSIRLSAPGPRLFAETATDSFHKSAAETVNSLLKQLDKRKDSMQTY</sequence>
<protein>
    <submittedName>
        <fullName evidence="1">HPF/RaiA family ribosome-associated protein</fullName>
    </submittedName>
</protein>
<dbReference type="EMBL" id="CP113088">
    <property type="protein sequence ID" value="WAC02522.1"/>
    <property type="molecule type" value="Genomic_DNA"/>
</dbReference>
<dbReference type="KEGG" id="lnu:N7U66_02065"/>
<accession>A0A9E8SE99</accession>
<dbReference type="Proteomes" id="UP001164705">
    <property type="component" value="Chromosome"/>
</dbReference>
<name>A0A9E8SE99_9FLAO</name>
<evidence type="ECO:0000313" key="2">
    <source>
        <dbReference type="Proteomes" id="UP001164705"/>
    </source>
</evidence>
<dbReference type="RefSeq" id="WP_267677119.1">
    <property type="nucleotide sequence ID" value="NZ_CP113088.1"/>
</dbReference>
<proteinExistence type="predicted"/>